<dbReference type="AlphaFoldDB" id="A0A077ZN76"/>
<evidence type="ECO:0000313" key="4">
    <source>
        <dbReference type="Proteomes" id="UP000039865"/>
    </source>
</evidence>
<dbReference type="PANTHER" id="PTHR31606">
    <property type="entry name" value="WW DOMAIN BINDING PROTEIN 2, ISOFORM E"/>
    <property type="match status" value="1"/>
</dbReference>
<accession>A0A077ZN76</accession>
<dbReference type="GO" id="GO:0031490">
    <property type="term" value="F:chromatin DNA binding"/>
    <property type="evidence" value="ECO:0007669"/>
    <property type="project" value="TreeGrafter"/>
</dbReference>
<evidence type="ECO:0000313" key="3">
    <source>
        <dbReference type="EMBL" id="CDW71373.1"/>
    </source>
</evidence>
<feature type="region of interest" description="Disordered" evidence="2">
    <location>
        <begin position="276"/>
        <end position="295"/>
    </location>
</feature>
<feature type="coiled-coil region" evidence="1">
    <location>
        <begin position="243"/>
        <end position="274"/>
    </location>
</feature>
<dbReference type="SUPFAM" id="SSF50729">
    <property type="entry name" value="PH domain-like"/>
    <property type="match status" value="1"/>
</dbReference>
<dbReference type="OMA" id="MENFART"/>
<dbReference type="PANTHER" id="PTHR31606:SF1">
    <property type="entry name" value="WW DOMAIN BINDING PROTEIN 2, ISOFORM E"/>
    <property type="match status" value="1"/>
</dbReference>
<keyword evidence="4" id="KW-1185">Reference proteome</keyword>
<keyword evidence="1" id="KW-0175">Coiled coil</keyword>
<evidence type="ECO:0000256" key="2">
    <source>
        <dbReference type="SAM" id="MobiDB-lite"/>
    </source>
</evidence>
<evidence type="ECO:0000256" key="1">
    <source>
        <dbReference type="SAM" id="Coils"/>
    </source>
</evidence>
<gene>
    <name evidence="3" type="primary">Contig4822.g5150</name>
    <name evidence="3" type="ORF">STYLEM_316</name>
</gene>
<feature type="compositionally biased region" description="Polar residues" evidence="2">
    <location>
        <begin position="283"/>
        <end position="295"/>
    </location>
</feature>
<dbReference type="CDD" id="cd13214">
    <property type="entry name" value="PH-GRAM_WBP2"/>
    <property type="match status" value="1"/>
</dbReference>
<organism evidence="3 4">
    <name type="scientific">Stylonychia lemnae</name>
    <name type="common">Ciliate</name>
    <dbReference type="NCBI Taxonomy" id="5949"/>
    <lineage>
        <taxon>Eukaryota</taxon>
        <taxon>Sar</taxon>
        <taxon>Alveolata</taxon>
        <taxon>Ciliophora</taxon>
        <taxon>Intramacronucleata</taxon>
        <taxon>Spirotrichea</taxon>
        <taxon>Stichotrichia</taxon>
        <taxon>Sporadotrichida</taxon>
        <taxon>Oxytrichidae</taxon>
        <taxon>Stylonychinae</taxon>
        <taxon>Stylonychia</taxon>
    </lineage>
</organism>
<dbReference type="InterPro" id="IPR044852">
    <property type="entry name" value="WBP2-like"/>
</dbReference>
<dbReference type="EMBL" id="CCKQ01000314">
    <property type="protein sequence ID" value="CDW71373.1"/>
    <property type="molecule type" value="Genomic_DNA"/>
</dbReference>
<name>A0A077ZN76_STYLE</name>
<dbReference type="OrthoDB" id="1259151at2759"/>
<dbReference type="GO" id="GO:0005634">
    <property type="term" value="C:nucleus"/>
    <property type="evidence" value="ECO:0007669"/>
    <property type="project" value="TreeGrafter"/>
</dbReference>
<protein>
    <submittedName>
        <fullName evidence="3">Uncharacterized protein</fullName>
    </submittedName>
</protein>
<dbReference type="InParanoid" id="A0A077ZN76"/>
<dbReference type="Proteomes" id="UP000039865">
    <property type="component" value="Unassembled WGS sequence"/>
</dbReference>
<sequence length="295" mass="34215">MALNPPLGETGEPFRIEGEHFVMQRKGIDFEVKVEGLGKFKGSGFVIFIYQQYLQLVLTTSRMVLINFKNMQKSDFKSFDIPHALTFKEKFNQPIFGANYWSGTTKPLFNQLPNDAEFKIWFMEGGCGKFNKVYRYTLAEIRKHQGRAGPNPLIQEFSSSSFQQQFAYFDPNDPSTIYISQPPVQQQTMIQPPTMQQQPMVLPPASNQVYQEEQKSSGYPQMNNYYAQSFGQQWVAAGTQMESNFAQLQKEREQQQLQQQQQQQQQNLNNQQLQNNYQQQQQPNYGYSYTGHGNN</sequence>
<dbReference type="GO" id="GO:0003713">
    <property type="term" value="F:transcription coactivator activity"/>
    <property type="evidence" value="ECO:0007669"/>
    <property type="project" value="InterPro"/>
</dbReference>
<proteinExistence type="predicted"/>
<reference evidence="3 4" key="1">
    <citation type="submission" date="2014-06" db="EMBL/GenBank/DDBJ databases">
        <authorList>
            <person name="Swart Estienne"/>
        </authorList>
    </citation>
    <scope>NUCLEOTIDE SEQUENCE [LARGE SCALE GENOMIC DNA]</scope>
    <source>
        <strain evidence="3 4">130c</strain>
    </source>
</reference>